<dbReference type="Gene3D" id="3.40.50.720">
    <property type="entry name" value="NAD(P)-binding Rossmann-like Domain"/>
    <property type="match status" value="1"/>
</dbReference>
<dbReference type="InterPro" id="IPR051783">
    <property type="entry name" value="NAD(P)-dependent_oxidoreduct"/>
</dbReference>
<dbReference type="PANTHER" id="PTHR48079">
    <property type="entry name" value="PROTEIN YEEZ"/>
    <property type="match status" value="1"/>
</dbReference>
<dbReference type="PANTHER" id="PTHR48079:SF6">
    <property type="entry name" value="NAD(P)-BINDING DOMAIN-CONTAINING PROTEIN-RELATED"/>
    <property type="match status" value="1"/>
</dbReference>
<dbReference type="RefSeq" id="XP_024334849.1">
    <property type="nucleotide sequence ID" value="XM_024486945.1"/>
</dbReference>
<organism evidence="1 2">
    <name type="scientific">Postia placenta MAD-698-R-SB12</name>
    <dbReference type="NCBI Taxonomy" id="670580"/>
    <lineage>
        <taxon>Eukaryota</taxon>
        <taxon>Fungi</taxon>
        <taxon>Dikarya</taxon>
        <taxon>Basidiomycota</taxon>
        <taxon>Agaricomycotina</taxon>
        <taxon>Agaricomycetes</taxon>
        <taxon>Polyporales</taxon>
        <taxon>Adustoporiaceae</taxon>
        <taxon>Rhodonia</taxon>
    </lineage>
</organism>
<sequence>SRARQTYLIVRSVGYVGGSVLTRLQNHPSANTLDITALVRSAEKAKVLQEEFGVKTAVGSNEDLDKLEALSEQSHVVISCADSDNTPPMEAILRGLRKRHASTGDLPILIHTSGTGVIATPAKGMFASDLIYSDTDVAQIKSIPPTALHRNVDLTVMDADEQGYVRTYIIVPSTIYGQAKGPLFDAGISNPISIQIPGLIRASLGRKQDGVVGLGKSIWANVHIHDMADLYIVLFDAITANPQGIGHGWEGFYFGENDEHTWYDVGKAISKALVDLGIGGTDEPMELTDEELTRYLGSVDAAVHVGSSSRCRANRGRSIGWKPIYKTAGLIASIKPDVAWSWEKAQRENGIEAPISR</sequence>
<dbReference type="GO" id="GO:0004029">
    <property type="term" value="F:aldehyde dehydrogenase (NAD+) activity"/>
    <property type="evidence" value="ECO:0007669"/>
    <property type="project" value="TreeGrafter"/>
</dbReference>
<gene>
    <name evidence="1" type="ORF">POSPLADRAFT_1155455</name>
</gene>
<dbReference type="GeneID" id="36331894"/>
<dbReference type="OrthoDB" id="10262413at2759"/>
<proteinExistence type="predicted"/>
<dbReference type="Proteomes" id="UP000194127">
    <property type="component" value="Unassembled WGS sequence"/>
</dbReference>
<accession>A0A1X6MNV1</accession>
<dbReference type="InterPro" id="IPR036291">
    <property type="entry name" value="NAD(P)-bd_dom_sf"/>
</dbReference>
<name>A0A1X6MNV1_9APHY</name>
<keyword evidence="2" id="KW-1185">Reference proteome</keyword>
<feature type="non-terminal residue" evidence="1">
    <location>
        <position position="1"/>
    </location>
</feature>
<dbReference type="EMBL" id="KZ110606">
    <property type="protein sequence ID" value="OSX58055.1"/>
    <property type="molecule type" value="Genomic_DNA"/>
</dbReference>
<dbReference type="STRING" id="670580.A0A1X6MNV1"/>
<dbReference type="AlphaFoldDB" id="A0A1X6MNV1"/>
<dbReference type="GO" id="GO:0005737">
    <property type="term" value="C:cytoplasm"/>
    <property type="evidence" value="ECO:0007669"/>
    <property type="project" value="TreeGrafter"/>
</dbReference>
<evidence type="ECO:0000313" key="2">
    <source>
        <dbReference type="Proteomes" id="UP000194127"/>
    </source>
</evidence>
<evidence type="ECO:0008006" key="3">
    <source>
        <dbReference type="Google" id="ProtNLM"/>
    </source>
</evidence>
<dbReference type="SUPFAM" id="SSF51735">
    <property type="entry name" value="NAD(P)-binding Rossmann-fold domains"/>
    <property type="match status" value="1"/>
</dbReference>
<protein>
    <recommendedName>
        <fullName evidence="3">NAD(P)-binding domain-containing protein</fullName>
    </recommendedName>
</protein>
<reference evidence="1 2" key="1">
    <citation type="submission" date="2017-04" db="EMBL/GenBank/DDBJ databases">
        <title>Genome Sequence of the Model Brown-Rot Fungus Postia placenta SB12.</title>
        <authorList>
            <consortium name="DOE Joint Genome Institute"/>
            <person name="Gaskell J."/>
            <person name="Kersten P."/>
            <person name="Larrondo L.F."/>
            <person name="Canessa P."/>
            <person name="Martinez D."/>
            <person name="Hibbett D."/>
            <person name="Schmoll M."/>
            <person name="Kubicek C.P."/>
            <person name="Martinez A.T."/>
            <person name="Yadav J."/>
            <person name="Master E."/>
            <person name="Magnuson J.K."/>
            <person name="James T."/>
            <person name="Yaver D."/>
            <person name="Berka R."/>
            <person name="Labutti K."/>
            <person name="Lipzen A."/>
            <person name="Aerts A."/>
            <person name="Barry K."/>
            <person name="Henrissat B."/>
            <person name="Blanchette R."/>
            <person name="Grigoriev I."/>
            <person name="Cullen D."/>
        </authorList>
    </citation>
    <scope>NUCLEOTIDE SEQUENCE [LARGE SCALE GENOMIC DNA]</scope>
    <source>
        <strain evidence="1 2">MAD-698-R-SB12</strain>
    </source>
</reference>
<evidence type="ECO:0000313" key="1">
    <source>
        <dbReference type="EMBL" id="OSX58055.1"/>
    </source>
</evidence>